<dbReference type="RefSeq" id="WP_184192837.1">
    <property type="nucleotide sequence ID" value="NZ_JACHGW010000001.1"/>
</dbReference>
<reference evidence="2 3" key="1">
    <citation type="submission" date="2020-08" db="EMBL/GenBank/DDBJ databases">
        <title>Genomic Encyclopedia of Type Strains, Phase IV (KMG-IV): sequencing the most valuable type-strain genomes for metagenomic binning, comparative biology and taxonomic classification.</title>
        <authorList>
            <person name="Goeker M."/>
        </authorList>
    </citation>
    <scope>NUCLEOTIDE SEQUENCE [LARGE SCALE GENOMIC DNA]</scope>
    <source>
        <strain evidence="2 3">DSM 23562</strain>
    </source>
</reference>
<dbReference type="SUPFAM" id="SSF55729">
    <property type="entry name" value="Acyl-CoA N-acyltransferases (Nat)"/>
    <property type="match status" value="1"/>
</dbReference>
<proteinExistence type="predicted"/>
<evidence type="ECO:0000259" key="1">
    <source>
        <dbReference type="PROSITE" id="PS51186"/>
    </source>
</evidence>
<organism evidence="2 3">
    <name type="scientific">Armatimonas rosea</name>
    <dbReference type="NCBI Taxonomy" id="685828"/>
    <lineage>
        <taxon>Bacteria</taxon>
        <taxon>Bacillati</taxon>
        <taxon>Armatimonadota</taxon>
        <taxon>Armatimonadia</taxon>
        <taxon>Armatimonadales</taxon>
        <taxon>Armatimonadaceae</taxon>
        <taxon>Armatimonas</taxon>
    </lineage>
</organism>
<dbReference type="CDD" id="cd04301">
    <property type="entry name" value="NAT_SF"/>
    <property type="match status" value="1"/>
</dbReference>
<sequence>MTTHPPVPSIASSEASIGREAVLHFDLIWRDLMQSQGSVENEQYFRVITGEAHPLGNLVILREPGDTSAVHEAVAPLRELSQPSAVLFVAGVSEAVSEALTALGFAKVSPMPAMAIDTASVASTLLPDGYEFLRVSSVEEGVAWTEVVAEGFGLPRGLARLLSPEVQGVRTEPDAAVQFFGIQNKGKLVAASLLYLANGLAGIYCVATLPDERGKGLGAHVTAEALRVASRLGYGVGVLQASAAGHSVYQRLGFRDVDSVPMFIRMPS</sequence>
<feature type="domain" description="N-acetyltransferase" evidence="1">
    <location>
        <begin position="131"/>
        <end position="268"/>
    </location>
</feature>
<dbReference type="InterPro" id="IPR016181">
    <property type="entry name" value="Acyl_CoA_acyltransferase"/>
</dbReference>
<evidence type="ECO:0000313" key="2">
    <source>
        <dbReference type="EMBL" id="MBB6049223.1"/>
    </source>
</evidence>
<evidence type="ECO:0000313" key="3">
    <source>
        <dbReference type="Proteomes" id="UP000520814"/>
    </source>
</evidence>
<dbReference type="Gene3D" id="3.40.630.30">
    <property type="match status" value="1"/>
</dbReference>
<keyword evidence="3" id="KW-1185">Reference proteome</keyword>
<dbReference type="GO" id="GO:0016747">
    <property type="term" value="F:acyltransferase activity, transferring groups other than amino-acyl groups"/>
    <property type="evidence" value="ECO:0007669"/>
    <property type="project" value="InterPro"/>
</dbReference>
<dbReference type="AlphaFoldDB" id="A0A7W9SNG3"/>
<protein>
    <submittedName>
        <fullName evidence="2">GNAT superfamily N-acetyltransferase</fullName>
    </submittedName>
</protein>
<dbReference type="Pfam" id="PF00583">
    <property type="entry name" value="Acetyltransf_1"/>
    <property type="match status" value="1"/>
</dbReference>
<comment type="caution">
    <text evidence="2">The sequence shown here is derived from an EMBL/GenBank/DDBJ whole genome shotgun (WGS) entry which is preliminary data.</text>
</comment>
<accession>A0A7W9SNG3</accession>
<gene>
    <name evidence="2" type="ORF">HNQ39_000985</name>
</gene>
<dbReference type="PROSITE" id="PS51186">
    <property type="entry name" value="GNAT"/>
    <property type="match status" value="1"/>
</dbReference>
<name>A0A7W9SNG3_ARMRO</name>
<dbReference type="InterPro" id="IPR000182">
    <property type="entry name" value="GNAT_dom"/>
</dbReference>
<dbReference type="EMBL" id="JACHGW010000001">
    <property type="protein sequence ID" value="MBB6049223.1"/>
    <property type="molecule type" value="Genomic_DNA"/>
</dbReference>
<keyword evidence="2" id="KW-0808">Transferase</keyword>
<dbReference type="Proteomes" id="UP000520814">
    <property type="component" value="Unassembled WGS sequence"/>
</dbReference>